<dbReference type="Proteomes" id="UP000235116">
    <property type="component" value="Chromosome"/>
</dbReference>
<dbReference type="Pfam" id="PF04340">
    <property type="entry name" value="DUF484"/>
    <property type="match status" value="1"/>
</dbReference>
<accession>A0A2K9LK16</accession>
<protein>
    <recommendedName>
        <fullName evidence="3">DUF484 domain-containing protein</fullName>
    </recommendedName>
</protein>
<keyword evidence="2" id="KW-1185">Reference proteome</keyword>
<dbReference type="KEGG" id="kak:Kalk_09245"/>
<dbReference type="PANTHER" id="PTHR38765">
    <property type="entry name" value="DUF484 DOMAIN-CONTAINING PROTEIN"/>
    <property type="match status" value="1"/>
</dbReference>
<evidence type="ECO:0000313" key="1">
    <source>
        <dbReference type="EMBL" id="AUM12590.1"/>
    </source>
</evidence>
<dbReference type="RefSeq" id="WP_101893965.1">
    <property type="nucleotide sequence ID" value="NZ_CP022684.1"/>
</dbReference>
<proteinExistence type="predicted"/>
<dbReference type="EMBL" id="CP022684">
    <property type="protein sequence ID" value="AUM12590.1"/>
    <property type="molecule type" value="Genomic_DNA"/>
</dbReference>
<gene>
    <name evidence="1" type="ORF">Kalk_09245</name>
</gene>
<sequence>MTETTAERKQKEITLTAADVANYLRQNPGFFSNRPDILYDMELPHAQGSASSLLERQANVLRTRNTELRHKLNDFVSIARDNDRLFNQIKTLGLSLLEANSVAEISSRLRQILTKDFKLDEATLFLFKHSNEKGPFTVTTQSNVQGALGDLLRGERIICTTLRQREMKFLFPGYGRNEGSAALIPLHFNGDLGLLAVGSHDPNHFTSNMDTHFARYIGDILSRRLYHFLK</sequence>
<evidence type="ECO:0000313" key="2">
    <source>
        <dbReference type="Proteomes" id="UP000235116"/>
    </source>
</evidence>
<reference evidence="2" key="1">
    <citation type="submission" date="2017-08" db="EMBL/GenBank/DDBJ databases">
        <title>Direct submision.</title>
        <authorList>
            <person name="Kim S.-J."/>
            <person name="Rhee S.-K."/>
        </authorList>
    </citation>
    <scope>NUCLEOTIDE SEQUENCE [LARGE SCALE GENOMIC DNA]</scope>
    <source>
        <strain evidence="2">GI5</strain>
    </source>
</reference>
<dbReference type="InterPro" id="IPR007435">
    <property type="entry name" value="DUF484"/>
</dbReference>
<dbReference type="AlphaFoldDB" id="A0A2K9LK16"/>
<dbReference type="PANTHER" id="PTHR38765:SF1">
    <property type="entry name" value="DUF484 DOMAIN-CONTAINING PROTEIN"/>
    <property type="match status" value="1"/>
</dbReference>
<dbReference type="InterPro" id="IPR029016">
    <property type="entry name" value="GAF-like_dom_sf"/>
</dbReference>
<dbReference type="OrthoDB" id="8525200at2"/>
<name>A0A2K9LK16_9GAMM</name>
<organism evidence="1 2">
    <name type="scientific">Ketobacter alkanivorans</name>
    <dbReference type="NCBI Taxonomy" id="1917421"/>
    <lineage>
        <taxon>Bacteria</taxon>
        <taxon>Pseudomonadati</taxon>
        <taxon>Pseudomonadota</taxon>
        <taxon>Gammaproteobacteria</taxon>
        <taxon>Pseudomonadales</taxon>
        <taxon>Ketobacteraceae</taxon>
        <taxon>Ketobacter</taxon>
    </lineage>
</organism>
<dbReference type="Gene3D" id="3.30.450.40">
    <property type="match status" value="1"/>
</dbReference>
<evidence type="ECO:0008006" key="3">
    <source>
        <dbReference type="Google" id="ProtNLM"/>
    </source>
</evidence>